<evidence type="ECO:0000256" key="1">
    <source>
        <dbReference type="SAM" id="MobiDB-lite"/>
    </source>
</evidence>
<dbReference type="SMART" id="SM00317">
    <property type="entry name" value="SET"/>
    <property type="match status" value="1"/>
</dbReference>
<dbReference type="OrthoDB" id="8960715at2759"/>
<dbReference type="PANTHER" id="PTHR46167:SF1">
    <property type="entry name" value="N-LYSINE METHYLTRANSFERASE KMT5A"/>
    <property type="match status" value="1"/>
</dbReference>
<dbReference type="InterPro" id="IPR046341">
    <property type="entry name" value="SET_dom_sf"/>
</dbReference>
<dbReference type="AlphaFoldDB" id="A0A6P6K1D2"/>
<feature type="region of interest" description="Disordered" evidence="1">
    <location>
        <begin position="1"/>
        <end position="26"/>
    </location>
</feature>
<dbReference type="InterPro" id="IPR051760">
    <property type="entry name" value="KMT5A"/>
</dbReference>
<feature type="domain" description="SET" evidence="2">
    <location>
        <begin position="164"/>
        <end position="285"/>
    </location>
</feature>
<dbReference type="GO" id="GO:0005700">
    <property type="term" value="C:polytene chromosome"/>
    <property type="evidence" value="ECO:0007669"/>
    <property type="project" value="TreeGrafter"/>
</dbReference>
<feature type="region of interest" description="Disordered" evidence="1">
    <location>
        <begin position="371"/>
        <end position="426"/>
    </location>
</feature>
<feature type="compositionally biased region" description="Polar residues" evidence="1">
    <location>
        <begin position="335"/>
        <end position="358"/>
    </location>
</feature>
<sequence length="481" mass="53631">MFRNSLKMLLGGKSNRKNRNSGSDSVEGECVFEGDYAVPPLPVTEGMQHIRIMEGVSRSLPSSPLLSHQALNMRLQPLKRLPGEESQELGPPPSVDEAANTLMTRLGFLLGEKVNEGPGEAQYSMEEQDDPQNLNVLLHVMSKRKRFSPVEDATAHILSGKDKPCLEERFINSHKGRGVFASMSIDKGCFILEYRGELLSQEESQTRQNRYNETENTFLFEFDWNGRQWCIDASKEDGSLGRLVNDNNKTPNCKVKKISVEGKPHLCLFSVKAIASGEELTYNYGDSDWPWRTQLNQAVPHNEENIPSEDSTHFPDKINCPKPAEQIGSYLSEPRPSNSGQSTDHNSDHSSTASDMMENHSQVNQAVPHNEENIPSEEGTHLSDKINCPKPAEQIGSYLSEPRPSNSGQSTDHNSDHSSTASDMMENHSQVNQAVPHNEENIPSEEGTHLSDKINCPKPAEQVDIFGLSPALDLLIRRNRH</sequence>
<accession>A0A6P6K1D2</accession>
<dbReference type="InterPro" id="IPR001214">
    <property type="entry name" value="SET_dom"/>
</dbReference>
<reference evidence="4" key="1">
    <citation type="submission" date="2025-08" db="UniProtKB">
        <authorList>
            <consortium name="RefSeq"/>
        </authorList>
    </citation>
    <scope>IDENTIFICATION</scope>
    <source>
        <strain evidence="4">Wakin</strain>
        <tissue evidence="4">Muscle</tissue>
    </source>
</reference>
<evidence type="ECO:0000259" key="2">
    <source>
        <dbReference type="PROSITE" id="PS50280"/>
    </source>
</evidence>
<proteinExistence type="predicted"/>
<keyword evidence="3" id="KW-1185">Reference proteome</keyword>
<dbReference type="PANTHER" id="PTHR46167">
    <property type="entry name" value="N-LYSINE METHYLTRANSFERASE KMT5A"/>
    <property type="match status" value="1"/>
</dbReference>
<dbReference type="GeneID" id="113048373"/>
<dbReference type="Gene3D" id="2.170.270.10">
    <property type="entry name" value="SET domain"/>
    <property type="match status" value="1"/>
</dbReference>
<evidence type="ECO:0000313" key="4">
    <source>
        <dbReference type="RefSeq" id="XP_026065948.1"/>
    </source>
</evidence>
<dbReference type="PROSITE" id="PS50280">
    <property type="entry name" value="SET"/>
    <property type="match status" value="1"/>
</dbReference>
<dbReference type="GO" id="GO:0043516">
    <property type="term" value="P:regulation of DNA damage response, signal transduction by p53 class mediator"/>
    <property type="evidence" value="ECO:0007669"/>
    <property type="project" value="TreeGrafter"/>
</dbReference>
<dbReference type="GO" id="GO:0005634">
    <property type="term" value="C:nucleus"/>
    <property type="evidence" value="ECO:0007669"/>
    <property type="project" value="TreeGrafter"/>
</dbReference>
<dbReference type="GO" id="GO:0042799">
    <property type="term" value="F:histone H4K20 methyltransferase activity"/>
    <property type="evidence" value="ECO:0007669"/>
    <property type="project" value="TreeGrafter"/>
</dbReference>
<dbReference type="GO" id="GO:0006357">
    <property type="term" value="P:regulation of transcription by RNA polymerase II"/>
    <property type="evidence" value="ECO:0007669"/>
    <property type="project" value="TreeGrafter"/>
</dbReference>
<dbReference type="KEGG" id="caua:113048373"/>
<dbReference type="SUPFAM" id="SSF82199">
    <property type="entry name" value="SET domain"/>
    <property type="match status" value="1"/>
</dbReference>
<evidence type="ECO:0000313" key="3">
    <source>
        <dbReference type="Proteomes" id="UP000515129"/>
    </source>
</evidence>
<feature type="compositionally biased region" description="Polar residues" evidence="1">
    <location>
        <begin position="403"/>
        <end position="426"/>
    </location>
</feature>
<dbReference type="RefSeq" id="XP_026065948.1">
    <property type="nucleotide sequence ID" value="XM_026210163.1"/>
</dbReference>
<name>A0A6P6K1D2_CARAU</name>
<organism evidence="3 4">
    <name type="scientific">Carassius auratus</name>
    <name type="common">Goldfish</name>
    <dbReference type="NCBI Taxonomy" id="7957"/>
    <lineage>
        <taxon>Eukaryota</taxon>
        <taxon>Metazoa</taxon>
        <taxon>Chordata</taxon>
        <taxon>Craniata</taxon>
        <taxon>Vertebrata</taxon>
        <taxon>Euteleostomi</taxon>
        <taxon>Actinopterygii</taxon>
        <taxon>Neopterygii</taxon>
        <taxon>Teleostei</taxon>
        <taxon>Ostariophysi</taxon>
        <taxon>Cypriniformes</taxon>
        <taxon>Cyprinidae</taxon>
        <taxon>Cyprininae</taxon>
        <taxon>Carassius</taxon>
    </lineage>
</organism>
<gene>
    <name evidence="4" type="primary">LOC113048373</name>
</gene>
<dbReference type="Proteomes" id="UP000515129">
    <property type="component" value="Chromosome 3"/>
</dbReference>
<feature type="region of interest" description="Disordered" evidence="1">
    <location>
        <begin position="303"/>
        <end position="358"/>
    </location>
</feature>
<dbReference type="Pfam" id="PF00856">
    <property type="entry name" value="SET"/>
    <property type="match status" value="1"/>
</dbReference>
<protein>
    <submittedName>
        <fullName evidence="4">Uncharacterized protein LOC113048373 isoform X1</fullName>
    </submittedName>
</protein>